<evidence type="ECO:0000313" key="11">
    <source>
        <dbReference type="EMBL" id="SDU87159.1"/>
    </source>
</evidence>
<evidence type="ECO:0000313" key="7">
    <source>
        <dbReference type="EMBL" id="SDT95708.1"/>
    </source>
</evidence>
<evidence type="ECO:0000313" key="4">
    <source>
        <dbReference type="EMBL" id="SDT86480.1"/>
    </source>
</evidence>
<evidence type="ECO:0000313" key="9">
    <source>
        <dbReference type="EMBL" id="SDT96186.1"/>
    </source>
</evidence>
<organism evidence="9 12">
    <name type="scientific">Gordonia westfalica</name>
    <dbReference type="NCBI Taxonomy" id="158898"/>
    <lineage>
        <taxon>Bacteria</taxon>
        <taxon>Bacillati</taxon>
        <taxon>Actinomycetota</taxon>
        <taxon>Actinomycetes</taxon>
        <taxon>Mycobacteriales</taxon>
        <taxon>Gordoniaceae</taxon>
        <taxon>Gordonia</taxon>
    </lineage>
</organism>
<protein>
    <submittedName>
        <fullName evidence="9">Uncharacterized protein</fullName>
    </submittedName>
</protein>
<dbReference type="EMBL" id="FNLM01000024">
    <property type="protein sequence ID" value="SDT87058.1"/>
    <property type="molecule type" value="Genomic_DNA"/>
</dbReference>
<dbReference type="EMBL" id="FNLM01000038">
    <property type="protein sequence ID" value="SDU87159.1"/>
    <property type="molecule type" value="Genomic_DNA"/>
</dbReference>
<evidence type="ECO:0000313" key="5">
    <source>
        <dbReference type="EMBL" id="SDT87058.1"/>
    </source>
</evidence>
<gene>
    <name evidence="1" type="ORF">SAMN04488548_10720</name>
    <name evidence="2" type="ORF">SAMN04488548_10825</name>
    <name evidence="4" type="ORF">SAMN04488548_12314</name>
    <name evidence="3" type="ORF">SAMN04488548_1238</name>
    <name evidence="5" type="ORF">SAMN04488548_12417</name>
    <name evidence="6" type="ORF">SAMN04488548_12514</name>
    <name evidence="7" type="ORF">SAMN04488548_13317</name>
    <name evidence="8" type="ORF">SAMN04488548_13337</name>
    <name evidence="9" type="ORF">SAMN04488548_13345</name>
    <name evidence="10" type="ORF">SAMN04488548_1362</name>
    <name evidence="11" type="ORF">SAMN04488548_1381</name>
</gene>
<dbReference type="EMBL" id="FNLM01000007">
    <property type="protein sequence ID" value="SDT84224.1"/>
    <property type="molecule type" value="Genomic_DNA"/>
</dbReference>
<sequence length="437" mass="45051">MIVLAGRVVTAVPNRPYLFTAVPVPRVGVVLPAAPHTRVVVPEARHTGVRLPTAPHYRTRRPRTKERLMSGNTITVTAAGVVYARLCVDYAEQSVQVGQSGKLGVGIAGTGSGVVAGVGVVRARYTLTATNTITTDTSSDGRARYTLDATQATTVTPAASTATLYTLTATQDITITQPVVTRPRIELDAAQDMVVAPTASSVPSVGSVNADASQTFEVTSVAVVRVRHTISATQTTTVGQATELGGLRVPLAASQTVAADQTGTARARYTLAALQTINVADTADLRPQLAAANTVTVTGTATSRPRHTLTGTNSAATSSAATATLVTFTRQRMQNGSVSNSFLPYVQVTGFTSDPTYPATVTNNALVVKGAGNVTLTWSATGNGNIKIQRNGVDVGSVGLTGTVSLTVAAGDQLTMWHASNGGPQSVSGCWINITPA</sequence>
<accession>A0A1H2EM40</accession>
<dbReference type="EMBL" id="FNLM01000036">
    <property type="protein sequence ID" value="SDU78371.1"/>
    <property type="molecule type" value="Genomic_DNA"/>
</dbReference>
<proteinExistence type="predicted"/>
<evidence type="ECO:0000313" key="10">
    <source>
        <dbReference type="EMBL" id="SDU78371.1"/>
    </source>
</evidence>
<evidence type="ECO:0000313" key="12">
    <source>
        <dbReference type="Proteomes" id="UP000183180"/>
    </source>
</evidence>
<evidence type="ECO:0000313" key="1">
    <source>
        <dbReference type="EMBL" id="SDT84224.1"/>
    </source>
</evidence>
<dbReference type="AlphaFoldDB" id="A0A1H2EM40"/>
<evidence type="ECO:0000313" key="2">
    <source>
        <dbReference type="EMBL" id="SDT84357.1"/>
    </source>
</evidence>
<name>A0A1H2EM40_9ACTN</name>
<dbReference type="STRING" id="158898.SAMN04488548_10720"/>
<dbReference type="EMBL" id="FNLM01000025">
    <property type="protein sequence ID" value="SDT87635.1"/>
    <property type="molecule type" value="Genomic_DNA"/>
</dbReference>
<evidence type="ECO:0000313" key="6">
    <source>
        <dbReference type="EMBL" id="SDT87635.1"/>
    </source>
</evidence>
<dbReference type="Proteomes" id="UP000183180">
    <property type="component" value="Unassembled WGS sequence"/>
</dbReference>
<dbReference type="EMBL" id="FNLM01000023">
    <property type="protein sequence ID" value="SDT86428.1"/>
    <property type="molecule type" value="Genomic_DNA"/>
</dbReference>
<evidence type="ECO:0000313" key="8">
    <source>
        <dbReference type="EMBL" id="SDT96043.1"/>
    </source>
</evidence>
<dbReference type="EMBL" id="FNLM01000008">
    <property type="protein sequence ID" value="SDT84357.1"/>
    <property type="molecule type" value="Genomic_DNA"/>
</dbReference>
<evidence type="ECO:0000313" key="3">
    <source>
        <dbReference type="EMBL" id="SDT86428.1"/>
    </source>
</evidence>
<dbReference type="EMBL" id="FNLM01000023">
    <property type="protein sequence ID" value="SDT86480.1"/>
    <property type="molecule type" value="Genomic_DNA"/>
</dbReference>
<dbReference type="EMBL" id="FNLM01000033">
    <property type="protein sequence ID" value="SDT95708.1"/>
    <property type="molecule type" value="Genomic_DNA"/>
</dbReference>
<dbReference type="EMBL" id="FNLM01000033">
    <property type="protein sequence ID" value="SDT96043.1"/>
    <property type="molecule type" value="Genomic_DNA"/>
</dbReference>
<dbReference type="EMBL" id="FNLM01000033">
    <property type="protein sequence ID" value="SDT96186.1"/>
    <property type="molecule type" value="Genomic_DNA"/>
</dbReference>
<reference evidence="9 12" key="1">
    <citation type="submission" date="2016-10" db="EMBL/GenBank/DDBJ databases">
        <authorList>
            <person name="de Groot N.N."/>
        </authorList>
    </citation>
    <scope>NUCLEOTIDE SEQUENCE [LARGE SCALE GENOMIC DNA]</scope>
    <source>
        <strain evidence="9 12">DSM 44215</strain>
    </source>
</reference>